<evidence type="ECO:0000313" key="2">
    <source>
        <dbReference type="EMBL" id="PRQ09187.1"/>
    </source>
</evidence>
<reference evidence="2 3" key="1">
    <citation type="submission" date="2018-03" db="EMBL/GenBank/DDBJ databases">
        <title>Draft Genome Sequences of the Obligatory Marine Myxobacteria Enhygromyxa salina SWB007.</title>
        <authorList>
            <person name="Poehlein A."/>
            <person name="Moghaddam J.A."/>
            <person name="Harms H."/>
            <person name="Alanjari M."/>
            <person name="Koenig G.M."/>
            <person name="Daniel R."/>
            <person name="Schaeberle T.F."/>
        </authorList>
    </citation>
    <scope>NUCLEOTIDE SEQUENCE [LARGE SCALE GENOMIC DNA]</scope>
    <source>
        <strain evidence="2 3">SWB007</strain>
    </source>
</reference>
<dbReference type="SUPFAM" id="SSF53474">
    <property type="entry name" value="alpha/beta-Hydrolases"/>
    <property type="match status" value="1"/>
</dbReference>
<keyword evidence="2" id="KW-0560">Oxidoreductase</keyword>
<dbReference type="EC" id="1.11.1.10" evidence="2"/>
<dbReference type="GO" id="GO:0016691">
    <property type="term" value="F:chloride peroxidase activity"/>
    <property type="evidence" value="ECO:0007669"/>
    <property type="project" value="UniProtKB-EC"/>
</dbReference>
<dbReference type="GO" id="GO:0004806">
    <property type="term" value="F:triacylglycerol lipase activity"/>
    <property type="evidence" value="ECO:0007669"/>
    <property type="project" value="TreeGrafter"/>
</dbReference>
<dbReference type="PANTHER" id="PTHR43433:SF5">
    <property type="entry name" value="AB HYDROLASE-1 DOMAIN-CONTAINING PROTEIN"/>
    <property type="match status" value="1"/>
</dbReference>
<dbReference type="Proteomes" id="UP000238823">
    <property type="component" value="Unassembled WGS sequence"/>
</dbReference>
<dbReference type="Gene3D" id="3.40.50.1820">
    <property type="entry name" value="alpha/beta hydrolase"/>
    <property type="match status" value="1"/>
</dbReference>
<proteinExistence type="predicted"/>
<evidence type="ECO:0000313" key="3">
    <source>
        <dbReference type="Proteomes" id="UP000238823"/>
    </source>
</evidence>
<dbReference type="InterPro" id="IPR000073">
    <property type="entry name" value="AB_hydrolase_1"/>
</dbReference>
<comment type="caution">
    <text evidence="2">The sequence shown here is derived from an EMBL/GenBank/DDBJ whole genome shotgun (WGS) entry which is preliminary data.</text>
</comment>
<dbReference type="Pfam" id="PF00561">
    <property type="entry name" value="Abhydrolase_1"/>
    <property type="match status" value="1"/>
</dbReference>
<dbReference type="GO" id="GO:0046503">
    <property type="term" value="P:glycerolipid catabolic process"/>
    <property type="evidence" value="ECO:0007669"/>
    <property type="project" value="TreeGrafter"/>
</dbReference>
<keyword evidence="2" id="KW-0575">Peroxidase</keyword>
<dbReference type="AlphaFoldDB" id="A0A2S9YVQ6"/>
<dbReference type="PRINTS" id="PR00111">
    <property type="entry name" value="ABHYDROLASE"/>
</dbReference>
<organism evidence="2 3">
    <name type="scientific">Enhygromyxa salina</name>
    <dbReference type="NCBI Taxonomy" id="215803"/>
    <lineage>
        <taxon>Bacteria</taxon>
        <taxon>Pseudomonadati</taxon>
        <taxon>Myxococcota</taxon>
        <taxon>Polyangia</taxon>
        <taxon>Nannocystales</taxon>
        <taxon>Nannocystaceae</taxon>
        <taxon>Enhygromyxa</taxon>
    </lineage>
</organism>
<sequence length="246" mass="26730">MLIQGLVLDGRFWLQMPTELAADAELPWHVLVPDNRGVGQSDMPKRPWTMGDMADDIAAVLDATGVRTAVLAGISMGGMIAQHVALRHPERVSGLVLMATTPGLPHGKLPGLRTLGDLFGSSLLRRGEIESFARLILPDAELPNARELLSGWFQLMREQAPTRRTFLCQMGAIGTHSTGSRLRQISAPAQIVTGDEDRLVPARNSEILAAKIRRSRLEVLPGVAHGIPLMDRLVVRRNAALLRPSG</sequence>
<accession>A0A2S9YVQ6</accession>
<protein>
    <submittedName>
        <fullName evidence="2">Non-heme chloroperoxidase</fullName>
        <ecNumber evidence="2">1.11.1.10</ecNumber>
    </submittedName>
</protein>
<gene>
    <name evidence="2" type="primary">cpo_2</name>
    <name evidence="2" type="ORF">ENSA7_11770</name>
</gene>
<dbReference type="InterPro" id="IPR029058">
    <property type="entry name" value="AB_hydrolase_fold"/>
</dbReference>
<dbReference type="EMBL" id="PVNL01000030">
    <property type="protein sequence ID" value="PRQ09187.1"/>
    <property type="molecule type" value="Genomic_DNA"/>
</dbReference>
<dbReference type="InterPro" id="IPR050471">
    <property type="entry name" value="AB_hydrolase"/>
</dbReference>
<feature type="domain" description="AB hydrolase-1" evidence="1">
    <location>
        <begin position="2"/>
        <end position="227"/>
    </location>
</feature>
<dbReference type="PANTHER" id="PTHR43433">
    <property type="entry name" value="HYDROLASE, ALPHA/BETA FOLD FAMILY PROTEIN"/>
    <property type="match status" value="1"/>
</dbReference>
<evidence type="ECO:0000259" key="1">
    <source>
        <dbReference type="Pfam" id="PF00561"/>
    </source>
</evidence>
<name>A0A2S9YVQ6_9BACT</name>